<organism evidence="2 3">
    <name type="scientific">Parafrankia soli</name>
    <dbReference type="NCBI Taxonomy" id="2599596"/>
    <lineage>
        <taxon>Bacteria</taxon>
        <taxon>Bacillati</taxon>
        <taxon>Actinomycetota</taxon>
        <taxon>Actinomycetes</taxon>
        <taxon>Frankiales</taxon>
        <taxon>Frankiaceae</taxon>
        <taxon>Parafrankia</taxon>
    </lineage>
</organism>
<keyword evidence="3" id="KW-1185">Reference proteome</keyword>
<accession>A0A1S1PPI8</accession>
<dbReference type="Proteomes" id="UP000179769">
    <property type="component" value="Unassembled WGS sequence"/>
</dbReference>
<dbReference type="RefSeq" id="WP_071065834.1">
    <property type="nucleotide sequence ID" value="NZ_MAXA01000240.1"/>
</dbReference>
<keyword evidence="1" id="KW-0472">Membrane</keyword>
<feature type="transmembrane region" description="Helical" evidence="1">
    <location>
        <begin position="20"/>
        <end position="40"/>
    </location>
</feature>
<proteinExistence type="predicted"/>
<dbReference type="AlphaFoldDB" id="A0A1S1PPI8"/>
<evidence type="ECO:0000256" key="1">
    <source>
        <dbReference type="SAM" id="Phobius"/>
    </source>
</evidence>
<sequence length="243" mass="23750">MHVGRCGARFTGLAHRLASAVLPGLAFAVPTVALALLAHLPTAHTEAPAPAGVALSVAAIVALCAGSDLARSAHSAGAGRPGPPGGTSLKGLLCAPGSGPGGALASPGQLAAALAGRPLGAPPTTDSGGLAAAAARLSQYGVHSHGLYGQGLQGHGLQGHGIAVLLAHALAAAAASWWTSRGCQVLRAACLTLGSCLSALRAPVALVPVPRRIVRAPRLHALRALDRPWAATPSRGPPAIASC</sequence>
<evidence type="ECO:0000313" key="2">
    <source>
        <dbReference type="EMBL" id="OHV23236.1"/>
    </source>
</evidence>
<evidence type="ECO:0000313" key="3">
    <source>
        <dbReference type="Proteomes" id="UP000179769"/>
    </source>
</evidence>
<name>A0A1S1PPI8_9ACTN</name>
<keyword evidence="1" id="KW-1133">Transmembrane helix</keyword>
<dbReference type="EMBL" id="MAXA01000240">
    <property type="protein sequence ID" value="OHV23236.1"/>
    <property type="molecule type" value="Genomic_DNA"/>
</dbReference>
<protein>
    <submittedName>
        <fullName evidence="2">Uncharacterized protein</fullName>
    </submittedName>
</protein>
<reference evidence="3" key="1">
    <citation type="submission" date="2016-07" db="EMBL/GenBank/DDBJ databases">
        <title>Frankia sp. NRRL B-16219 Genome sequencing.</title>
        <authorList>
            <person name="Ghodhbane-Gtari F."/>
            <person name="Swanson E."/>
            <person name="Gueddou A."/>
            <person name="Louati M."/>
            <person name="Nouioui I."/>
            <person name="Hezbri K."/>
            <person name="Abebe-Akele F."/>
            <person name="Simpson S."/>
            <person name="Morris K."/>
            <person name="Thomas K."/>
            <person name="Gtari M."/>
            <person name="Tisa L.S."/>
        </authorList>
    </citation>
    <scope>NUCLEOTIDE SEQUENCE [LARGE SCALE GENOMIC DNA]</scope>
    <source>
        <strain evidence="3">NRRL B-16219</strain>
    </source>
</reference>
<comment type="caution">
    <text evidence="2">The sequence shown here is derived from an EMBL/GenBank/DDBJ whole genome shotgun (WGS) entry which is preliminary data.</text>
</comment>
<gene>
    <name evidence="2" type="ORF">BBK14_24240</name>
</gene>
<keyword evidence="1" id="KW-0812">Transmembrane</keyword>